<dbReference type="Proteomes" id="UP000592820">
    <property type="component" value="Unassembled WGS sequence"/>
</dbReference>
<name>A0A7W8P666_9BURK</name>
<feature type="region of interest" description="Disordered" evidence="1">
    <location>
        <begin position="1"/>
        <end position="29"/>
    </location>
</feature>
<sequence length="87" mass="9091">MPDVRGGCPRAIDARERENSARCDPTRDAARAAKNRRAAALRTALVMTFAIAATAACATPPEPGTARPSGQPTCNVAGKFCNTFFGP</sequence>
<dbReference type="RefSeq" id="WP_184228651.1">
    <property type="nucleotide sequence ID" value="NZ_JACHDE010000027.1"/>
</dbReference>
<comment type="caution">
    <text evidence="2">The sequence shown here is derived from an EMBL/GenBank/DDBJ whole genome shotgun (WGS) entry which is preliminary data.</text>
</comment>
<evidence type="ECO:0000256" key="1">
    <source>
        <dbReference type="SAM" id="MobiDB-lite"/>
    </source>
</evidence>
<protein>
    <submittedName>
        <fullName evidence="2">Uncharacterized protein</fullName>
    </submittedName>
</protein>
<dbReference type="EMBL" id="JACHDE010000027">
    <property type="protein sequence ID" value="MBB5405091.1"/>
    <property type="molecule type" value="Genomic_DNA"/>
</dbReference>
<dbReference type="AlphaFoldDB" id="A0A7W8P666"/>
<evidence type="ECO:0000313" key="3">
    <source>
        <dbReference type="Proteomes" id="UP000592820"/>
    </source>
</evidence>
<reference evidence="2 3" key="1">
    <citation type="submission" date="2020-08" db="EMBL/GenBank/DDBJ databases">
        <title>Genomic Encyclopedia of Type Strains, Phase IV (KMG-V): Genome sequencing to study the core and pangenomes of soil and plant-associated prokaryotes.</title>
        <authorList>
            <person name="Whitman W."/>
        </authorList>
    </citation>
    <scope>NUCLEOTIDE SEQUENCE [LARGE SCALE GENOMIC DNA]</scope>
    <source>
        <strain evidence="2 3">JPY162</strain>
    </source>
</reference>
<accession>A0A7W8P666</accession>
<organism evidence="2 3">
    <name type="scientific">Paraburkholderia youngii</name>
    <dbReference type="NCBI Taxonomy" id="2782701"/>
    <lineage>
        <taxon>Bacteria</taxon>
        <taxon>Pseudomonadati</taxon>
        <taxon>Pseudomonadota</taxon>
        <taxon>Betaproteobacteria</taxon>
        <taxon>Burkholderiales</taxon>
        <taxon>Burkholderiaceae</taxon>
        <taxon>Paraburkholderia</taxon>
    </lineage>
</organism>
<proteinExistence type="predicted"/>
<evidence type="ECO:0000313" key="2">
    <source>
        <dbReference type="EMBL" id="MBB5405091.1"/>
    </source>
</evidence>
<gene>
    <name evidence="2" type="ORF">HDG41_007187</name>
</gene>
<feature type="compositionally biased region" description="Basic and acidic residues" evidence="1">
    <location>
        <begin position="12"/>
        <end position="29"/>
    </location>
</feature>